<dbReference type="EMBL" id="LNIX01000056">
    <property type="protein sequence ID" value="OXA37511.1"/>
    <property type="molecule type" value="Genomic_DNA"/>
</dbReference>
<dbReference type="Proteomes" id="UP000198287">
    <property type="component" value="Unassembled WGS sequence"/>
</dbReference>
<gene>
    <name evidence="1" type="ORF">Fcan01_27765</name>
</gene>
<protein>
    <submittedName>
        <fullName evidence="1">Uncharacterized protein</fullName>
    </submittedName>
</protein>
<comment type="caution">
    <text evidence="1">The sequence shown here is derived from an EMBL/GenBank/DDBJ whole genome shotgun (WGS) entry which is preliminary data.</text>
</comment>
<accession>A0A226CYN7</accession>
<name>A0A226CYN7_FOLCA</name>
<evidence type="ECO:0000313" key="1">
    <source>
        <dbReference type="EMBL" id="OXA37511.1"/>
    </source>
</evidence>
<evidence type="ECO:0000313" key="2">
    <source>
        <dbReference type="Proteomes" id="UP000198287"/>
    </source>
</evidence>
<keyword evidence="2" id="KW-1185">Reference proteome</keyword>
<organism evidence="1 2">
    <name type="scientific">Folsomia candida</name>
    <name type="common">Springtail</name>
    <dbReference type="NCBI Taxonomy" id="158441"/>
    <lineage>
        <taxon>Eukaryota</taxon>
        <taxon>Metazoa</taxon>
        <taxon>Ecdysozoa</taxon>
        <taxon>Arthropoda</taxon>
        <taxon>Hexapoda</taxon>
        <taxon>Collembola</taxon>
        <taxon>Entomobryomorpha</taxon>
        <taxon>Isotomoidea</taxon>
        <taxon>Isotomidae</taxon>
        <taxon>Proisotominae</taxon>
        <taxon>Folsomia</taxon>
    </lineage>
</organism>
<proteinExistence type="predicted"/>
<dbReference type="AlphaFoldDB" id="A0A226CYN7"/>
<sequence length="140" mass="15809">MKTTVCFDWNENTRRAIPLALSFISIFRNLPNGSSYATEASLNLEKFLDNGYTQQFPHSVEYREQSKVISRMIHAMFYGFDHFAPMLVVLVASSKYNPALYWTDVVRGNVIVDYTGNFIPVLALTFNPSIEQKVASGGTV</sequence>
<reference evidence="1 2" key="1">
    <citation type="submission" date="2015-12" db="EMBL/GenBank/DDBJ databases">
        <title>The genome of Folsomia candida.</title>
        <authorList>
            <person name="Faddeeva A."/>
            <person name="Derks M.F."/>
            <person name="Anvar Y."/>
            <person name="Smit S."/>
            <person name="Van Straalen N."/>
            <person name="Roelofs D."/>
        </authorList>
    </citation>
    <scope>NUCLEOTIDE SEQUENCE [LARGE SCALE GENOMIC DNA]</scope>
    <source>
        <strain evidence="1 2">VU population</strain>
        <tissue evidence="1">Whole body</tissue>
    </source>
</reference>